<protein>
    <submittedName>
        <fullName evidence="1">Uncharacterized protein</fullName>
    </submittedName>
</protein>
<name>A0A0M2PWB6_PROHO</name>
<evidence type="ECO:0000313" key="1">
    <source>
        <dbReference type="EMBL" id="KKJ00736.1"/>
    </source>
</evidence>
<dbReference type="eggNOG" id="ENOG502ZBAP">
    <property type="taxonomic scope" value="Bacteria"/>
</dbReference>
<sequence length="200" mass="21906">MSYSQFKTLASVKEAFGIQTREGVRFLPQLEPLTPSSMLQSYLGYGLPIATATGSEKVRSELIISPLLIEVRQILGQRISFFSGEEFTVDESVGLAGICDFLVSRSPALIEIEAPVLMLVEAKKADLRLGLGQCAAELVAAQRFNQKQGHPIEAVYGAVSSGTLWRFMQLVGQVLTIDVADYTLMPMGQILAYLVWMAEN</sequence>
<reference evidence="1" key="1">
    <citation type="submission" date="2012-04" db="EMBL/GenBank/DDBJ databases">
        <authorList>
            <person name="Borisov I.G."/>
            <person name="Ivanikova N.V."/>
            <person name="Pinevich A.V."/>
        </authorList>
    </citation>
    <scope>NUCLEOTIDE SEQUENCE</scope>
    <source>
        <strain evidence="1">CALU 1027</strain>
    </source>
</reference>
<dbReference type="OrthoDB" id="518124at2"/>
<dbReference type="EMBL" id="AJTX02000003">
    <property type="protein sequence ID" value="KKJ00736.1"/>
    <property type="molecule type" value="Genomic_DNA"/>
</dbReference>
<proteinExistence type="predicted"/>
<organism evidence="1 2">
    <name type="scientific">Prochlorothrix hollandica PCC 9006 = CALU 1027</name>
    <dbReference type="NCBI Taxonomy" id="317619"/>
    <lineage>
        <taxon>Bacteria</taxon>
        <taxon>Bacillati</taxon>
        <taxon>Cyanobacteriota</taxon>
        <taxon>Cyanophyceae</taxon>
        <taxon>Prochlorotrichales</taxon>
        <taxon>Prochlorotrichaceae</taxon>
        <taxon>Prochlorothrix</taxon>
    </lineage>
</organism>
<dbReference type="AlphaFoldDB" id="A0A0M2PWB6"/>
<keyword evidence="2" id="KW-1185">Reference proteome</keyword>
<accession>A0A0M2PWB6</accession>
<dbReference type="RefSeq" id="WP_016923906.1">
    <property type="nucleotide sequence ID" value="NZ_KB235944.1"/>
</dbReference>
<comment type="caution">
    <text evidence="1">The sequence shown here is derived from an EMBL/GenBank/DDBJ whole genome shotgun (WGS) entry which is preliminary data.</text>
</comment>
<dbReference type="STRING" id="317619.GCA_000332315_04529"/>
<dbReference type="Proteomes" id="UP000034681">
    <property type="component" value="Unassembled WGS sequence"/>
</dbReference>
<evidence type="ECO:0000313" key="2">
    <source>
        <dbReference type="Proteomes" id="UP000034681"/>
    </source>
</evidence>
<gene>
    <name evidence="1" type="ORF">PROH_05545</name>
</gene>